<name>A0A059BCG7_EUCGR</name>
<organism evidence="2">
    <name type="scientific">Eucalyptus grandis</name>
    <name type="common">Flooded gum</name>
    <dbReference type="NCBI Taxonomy" id="71139"/>
    <lineage>
        <taxon>Eukaryota</taxon>
        <taxon>Viridiplantae</taxon>
        <taxon>Streptophyta</taxon>
        <taxon>Embryophyta</taxon>
        <taxon>Tracheophyta</taxon>
        <taxon>Spermatophyta</taxon>
        <taxon>Magnoliopsida</taxon>
        <taxon>eudicotyledons</taxon>
        <taxon>Gunneridae</taxon>
        <taxon>Pentapetalae</taxon>
        <taxon>rosids</taxon>
        <taxon>malvids</taxon>
        <taxon>Myrtales</taxon>
        <taxon>Myrtaceae</taxon>
        <taxon>Myrtoideae</taxon>
        <taxon>Eucalypteae</taxon>
        <taxon>Eucalyptus</taxon>
    </lineage>
</organism>
<feature type="transmembrane region" description="Helical" evidence="1">
    <location>
        <begin position="55"/>
        <end position="72"/>
    </location>
</feature>
<sequence>MNGDKPRFLERECRERGDVVVTMEVADTRKRKKGKGESRWSAGCRLPVATRVNPIFLIFIFSFPNFFFFLILRTKLLFQ</sequence>
<dbReference type="InParanoid" id="A0A059BCG7"/>
<evidence type="ECO:0008006" key="3">
    <source>
        <dbReference type="Google" id="ProtNLM"/>
    </source>
</evidence>
<keyword evidence="1" id="KW-0812">Transmembrane</keyword>
<evidence type="ECO:0000256" key="1">
    <source>
        <dbReference type="SAM" id="Phobius"/>
    </source>
</evidence>
<gene>
    <name evidence="2" type="ORF">EUGRSUZ_G00992</name>
</gene>
<keyword evidence="1" id="KW-1133">Transmembrane helix</keyword>
<evidence type="ECO:0000313" key="2">
    <source>
        <dbReference type="EMBL" id="KCW63360.1"/>
    </source>
</evidence>
<reference evidence="2" key="1">
    <citation type="submission" date="2013-07" db="EMBL/GenBank/DDBJ databases">
        <title>The genome of Eucalyptus grandis.</title>
        <authorList>
            <person name="Schmutz J."/>
            <person name="Hayes R."/>
            <person name="Myburg A."/>
            <person name="Tuskan G."/>
            <person name="Grattapaglia D."/>
            <person name="Rokhsar D.S."/>
        </authorList>
    </citation>
    <scope>NUCLEOTIDE SEQUENCE</scope>
    <source>
        <tissue evidence="2">Leaf extractions</tissue>
    </source>
</reference>
<keyword evidence="1" id="KW-0472">Membrane</keyword>
<dbReference type="EMBL" id="KK198759">
    <property type="protein sequence ID" value="KCW63360.1"/>
    <property type="molecule type" value="Genomic_DNA"/>
</dbReference>
<accession>A0A059BCG7</accession>
<dbReference type="Gramene" id="KCW63360">
    <property type="protein sequence ID" value="KCW63360"/>
    <property type="gene ID" value="EUGRSUZ_G00992"/>
</dbReference>
<dbReference type="AlphaFoldDB" id="A0A059BCG7"/>
<proteinExistence type="predicted"/>
<protein>
    <recommendedName>
        <fullName evidence="3">Transmembrane protein</fullName>
    </recommendedName>
</protein>